<gene>
    <name evidence="2" type="ORF">SKAU_G00208810</name>
</gene>
<dbReference type="Proteomes" id="UP001152622">
    <property type="component" value="Chromosome 7"/>
</dbReference>
<evidence type="ECO:0000313" key="3">
    <source>
        <dbReference type="Proteomes" id="UP001152622"/>
    </source>
</evidence>
<reference evidence="2" key="1">
    <citation type="journal article" date="2023" name="Science">
        <title>Genome structures resolve the early diversification of teleost fishes.</title>
        <authorList>
            <person name="Parey E."/>
            <person name="Louis A."/>
            <person name="Montfort J."/>
            <person name="Bouchez O."/>
            <person name="Roques C."/>
            <person name="Iampietro C."/>
            <person name="Lluch J."/>
            <person name="Castinel A."/>
            <person name="Donnadieu C."/>
            <person name="Desvignes T."/>
            <person name="Floi Bucao C."/>
            <person name="Jouanno E."/>
            <person name="Wen M."/>
            <person name="Mejri S."/>
            <person name="Dirks R."/>
            <person name="Jansen H."/>
            <person name="Henkel C."/>
            <person name="Chen W.J."/>
            <person name="Zahm M."/>
            <person name="Cabau C."/>
            <person name="Klopp C."/>
            <person name="Thompson A.W."/>
            <person name="Robinson-Rechavi M."/>
            <person name="Braasch I."/>
            <person name="Lecointre G."/>
            <person name="Bobe J."/>
            <person name="Postlethwait J.H."/>
            <person name="Berthelot C."/>
            <person name="Roest Crollius H."/>
            <person name="Guiguen Y."/>
        </authorList>
    </citation>
    <scope>NUCLEOTIDE SEQUENCE</scope>
    <source>
        <strain evidence="2">WJC10195</strain>
    </source>
</reference>
<evidence type="ECO:0000256" key="1">
    <source>
        <dbReference type="SAM" id="MobiDB-lite"/>
    </source>
</evidence>
<feature type="region of interest" description="Disordered" evidence="1">
    <location>
        <begin position="1"/>
        <end position="42"/>
    </location>
</feature>
<sequence>MTVHEDSNIALPKAKRQRSTSGAEYEETTVPSKHTVPTLTRPAQLCPGNVNYTPSPSRIINHRGSRLLTANISHALLTTIKGLEVGRAIGALNSMNAKHNRKQALILEEAPTDASQTAYRKDTDTAQTSIPLTEFVSDMDIQREKHC</sequence>
<protein>
    <submittedName>
        <fullName evidence="2">Uncharacterized protein</fullName>
    </submittedName>
</protein>
<evidence type="ECO:0000313" key="2">
    <source>
        <dbReference type="EMBL" id="KAJ8353314.1"/>
    </source>
</evidence>
<proteinExistence type="predicted"/>
<comment type="caution">
    <text evidence="2">The sequence shown here is derived from an EMBL/GenBank/DDBJ whole genome shotgun (WGS) entry which is preliminary data.</text>
</comment>
<feature type="compositionally biased region" description="Polar residues" evidence="1">
    <location>
        <begin position="29"/>
        <end position="38"/>
    </location>
</feature>
<dbReference type="AlphaFoldDB" id="A0A9Q1IUC9"/>
<organism evidence="2 3">
    <name type="scientific">Synaphobranchus kaupii</name>
    <name type="common">Kaup's arrowtooth eel</name>
    <dbReference type="NCBI Taxonomy" id="118154"/>
    <lineage>
        <taxon>Eukaryota</taxon>
        <taxon>Metazoa</taxon>
        <taxon>Chordata</taxon>
        <taxon>Craniata</taxon>
        <taxon>Vertebrata</taxon>
        <taxon>Euteleostomi</taxon>
        <taxon>Actinopterygii</taxon>
        <taxon>Neopterygii</taxon>
        <taxon>Teleostei</taxon>
        <taxon>Anguilliformes</taxon>
        <taxon>Synaphobranchidae</taxon>
        <taxon>Synaphobranchus</taxon>
    </lineage>
</organism>
<keyword evidence="3" id="KW-1185">Reference proteome</keyword>
<dbReference type="EMBL" id="JAINUF010000007">
    <property type="protein sequence ID" value="KAJ8353314.1"/>
    <property type="molecule type" value="Genomic_DNA"/>
</dbReference>
<accession>A0A9Q1IUC9</accession>
<name>A0A9Q1IUC9_SYNKA</name>